<keyword evidence="4" id="KW-1185">Reference proteome</keyword>
<feature type="compositionally biased region" description="Polar residues" evidence="1">
    <location>
        <begin position="854"/>
        <end position="867"/>
    </location>
</feature>
<feature type="compositionally biased region" description="Low complexity" evidence="1">
    <location>
        <begin position="59"/>
        <end position="81"/>
    </location>
</feature>
<feature type="region of interest" description="Disordered" evidence="1">
    <location>
        <begin position="702"/>
        <end position="750"/>
    </location>
</feature>
<feature type="compositionally biased region" description="Basic residues" evidence="1">
    <location>
        <begin position="731"/>
        <end position="740"/>
    </location>
</feature>
<dbReference type="AlphaFoldDB" id="A0A261Y3W9"/>
<organism evidence="3 4">
    <name type="scientific">Bifiguratus adelaidae</name>
    <dbReference type="NCBI Taxonomy" id="1938954"/>
    <lineage>
        <taxon>Eukaryota</taxon>
        <taxon>Fungi</taxon>
        <taxon>Fungi incertae sedis</taxon>
        <taxon>Mucoromycota</taxon>
        <taxon>Mucoromycotina</taxon>
        <taxon>Endogonomycetes</taxon>
        <taxon>Endogonales</taxon>
        <taxon>Endogonales incertae sedis</taxon>
        <taxon>Bifiguratus</taxon>
    </lineage>
</organism>
<dbReference type="InterPro" id="IPR011022">
    <property type="entry name" value="Arrestin_C-like"/>
</dbReference>
<sequence>MSPGSVRPNSLSSHISTGSGSVVPCSPPLPESRLPGYFQPSANHHAHAQVRSFRDSSVDDSSGAVNTPLTDTLSTSSSNTSQNESKISTRWPRAVRNSVSSKPKPIRIKHHPDIDISMSLNASSVPSGGLLEGNLIVQVQPDAKVTVSGFAIDLFGVEEITNSTLKPTYAKTPQTQILRFFHMKTDLQPLHLVKEQKYNHTNVDINEDQDGTLGYMSPPLPSSSHQGSVDVIEPVPDKVLWVPTKARSVLPFAFWIPPDVGGSYWCRKGGVKFELVGSIALEPAKRSPPYLLITRLETHIQHPHGEFLAIMSPLNDASAPVMDQTEGTVFLGGKGLVYGWAGVKKQWWMAGSAIRVKVGVRNKTRKKVNAIKLSLKRRIKTFEFVHPPDEFDQEIGYVEATSLPLKNMTSDSTMQISETQLKNQGWWNGIESNNEGEVELELIVPPNAVSITNRHLLQVTYEILVSINVGFSNYLTLTLPVTITPASVFDVEFSHQSQASILGPQSEVESVNSPTSPATTIWSTGSPYVGQLRSPWMPRYQPTPTPKTTCIHLSERHVPTSPYHARTDDRRSNARFNDSEIEQRRQAVTAQWIGSLENFHPDVMPSSPLRECLSAPPDSDSSHFPVSASCSCSCSSLDTQSIGPSTSVDEMIRPSVEYLQPSPSKDPSFHFDCPECIASHERLTYPEAPGIRTMASTVPAETREWALTSRRTKSWHPQEKRSMTSPSSTSRSHRTTRLRRSTGVSKAAKLKRFVAPRSRASSDSLFRGKSAKWVDVMDDMQAMAAAINDPDVRLHREAVKIVPILFVMNNQAPQSMSAVIQDNTNHEQQEMDLAEALEQNAAIARANARKKSDSSTVTEGSASTVNKPNAIDNSDAVITTVLRPKPTIQTSNLGSVEDVRVSAYTSAPTTPNCVVRKLKGIASPVGKGGSIPNIEMGPNGRLPRMDQALGVQPDLSKHCTTPFPSASSITTTDTTQDDDCSYCTAVPFQEDESIPGYLDAVVECAEPARSLQSSNVKPFYSTSTLAQYGATTDRDSDHASISDFEELKTLHGRLGLINNGK</sequence>
<feature type="region of interest" description="Disordered" evidence="1">
    <location>
        <begin position="45"/>
        <end position="108"/>
    </location>
</feature>
<dbReference type="Proteomes" id="UP000242875">
    <property type="component" value="Unassembled WGS sequence"/>
</dbReference>
<gene>
    <name evidence="3" type="ORF">BZG36_01952</name>
</gene>
<dbReference type="EMBL" id="MVBO01000018">
    <property type="protein sequence ID" value="OZJ05291.1"/>
    <property type="molecule type" value="Genomic_DNA"/>
</dbReference>
<dbReference type="InterPro" id="IPR014752">
    <property type="entry name" value="Arrestin-like_C"/>
</dbReference>
<name>A0A261Y3W9_9FUNG</name>
<comment type="caution">
    <text evidence="3">The sequence shown here is derived from an EMBL/GenBank/DDBJ whole genome shotgun (WGS) entry which is preliminary data.</text>
</comment>
<feature type="region of interest" description="Disordered" evidence="1">
    <location>
        <begin position="1"/>
        <end position="28"/>
    </location>
</feature>
<dbReference type="SUPFAM" id="SSF81296">
    <property type="entry name" value="E set domains"/>
    <property type="match status" value="1"/>
</dbReference>
<feature type="region of interest" description="Disordered" evidence="1">
    <location>
        <begin position="846"/>
        <end position="870"/>
    </location>
</feature>
<feature type="compositionally biased region" description="Low complexity" evidence="1">
    <location>
        <begin position="10"/>
        <end position="21"/>
    </location>
</feature>
<proteinExistence type="predicted"/>
<dbReference type="SMART" id="SM01017">
    <property type="entry name" value="Arrestin_C"/>
    <property type="match status" value="1"/>
</dbReference>
<evidence type="ECO:0000256" key="1">
    <source>
        <dbReference type="SAM" id="MobiDB-lite"/>
    </source>
</evidence>
<dbReference type="Gene3D" id="2.60.40.640">
    <property type="match status" value="1"/>
</dbReference>
<feature type="domain" description="Arrestin C-terminal-like" evidence="2">
    <location>
        <begin position="333"/>
        <end position="488"/>
    </location>
</feature>
<dbReference type="Pfam" id="PF02752">
    <property type="entry name" value="Arrestin_C"/>
    <property type="match status" value="1"/>
</dbReference>
<reference evidence="3 4" key="1">
    <citation type="journal article" date="2017" name="Mycologia">
        <title>Bifiguratus adelaidae, gen. et sp. nov., a new member of Mucoromycotina in endophytic and soil-dwelling habitats.</title>
        <authorList>
            <person name="Torres-Cruz T.J."/>
            <person name="Billingsley Tobias T.L."/>
            <person name="Almatruk M."/>
            <person name="Hesse C."/>
            <person name="Kuske C.R."/>
            <person name="Desiro A."/>
            <person name="Benucci G.M."/>
            <person name="Bonito G."/>
            <person name="Stajich J.E."/>
            <person name="Dunlap C."/>
            <person name="Arnold A.E."/>
            <person name="Porras-Alfaro A."/>
        </authorList>
    </citation>
    <scope>NUCLEOTIDE SEQUENCE [LARGE SCALE GENOMIC DNA]</scope>
    <source>
        <strain evidence="3 4">AZ0501</strain>
    </source>
</reference>
<feature type="compositionally biased region" description="Polar residues" evidence="1">
    <location>
        <begin position="507"/>
        <end position="524"/>
    </location>
</feature>
<protein>
    <recommendedName>
        <fullName evidence="2">Arrestin C-terminal-like domain-containing protein</fullName>
    </recommendedName>
</protein>
<dbReference type="InterPro" id="IPR014756">
    <property type="entry name" value="Ig_E-set"/>
</dbReference>
<accession>A0A261Y3W9</accession>
<evidence type="ECO:0000313" key="3">
    <source>
        <dbReference type="EMBL" id="OZJ05291.1"/>
    </source>
</evidence>
<feature type="region of interest" description="Disordered" evidence="1">
    <location>
        <begin position="504"/>
        <end position="524"/>
    </location>
</feature>
<evidence type="ECO:0000259" key="2">
    <source>
        <dbReference type="SMART" id="SM01017"/>
    </source>
</evidence>
<evidence type="ECO:0000313" key="4">
    <source>
        <dbReference type="Proteomes" id="UP000242875"/>
    </source>
</evidence>
<dbReference type="OrthoDB" id="298939at2759"/>